<evidence type="ECO:0000259" key="1">
    <source>
        <dbReference type="Pfam" id="PF00535"/>
    </source>
</evidence>
<evidence type="ECO:0000313" key="3">
    <source>
        <dbReference type="Proteomes" id="UP000003980"/>
    </source>
</evidence>
<dbReference type="InterPro" id="IPR001173">
    <property type="entry name" value="Glyco_trans_2-like"/>
</dbReference>
<dbReference type="PANTHER" id="PTHR10859:SF91">
    <property type="entry name" value="DOLICHYL-PHOSPHATE BETA-GLUCOSYLTRANSFERASE"/>
    <property type="match status" value="1"/>
</dbReference>
<dbReference type="OrthoDB" id="351177at2157"/>
<evidence type="ECO:0000313" key="2">
    <source>
        <dbReference type="EMBL" id="EHP68871.1"/>
    </source>
</evidence>
<dbReference type="eggNOG" id="arCOG00895">
    <property type="taxonomic scope" value="Archaea"/>
</dbReference>
<dbReference type="InterPro" id="IPR029044">
    <property type="entry name" value="Nucleotide-diphossugar_trans"/>
</dbReference>
<keyword evidence="3" id="KW-1185">Reference proteome</keyword>
<dbReference type="GO" id="GO:0016740">
    <property type="term" value="F:transferase activity"/>
    <property type="evidence" value="ECO:0007669"/>
    <property type="project" value="UniProtKB-KW"/>
</dbReference>
<dbReference type="AlphaFoldDB" id="H2C9P5"/>
<proteinExistence type="predicted"/>
<keyword evidence="2" id="KW-0808">Transferase</keyword>
<dbReference type="EMBL" id="JH597770">
    <property type="protein sequence ID" value="EHP68871.1"/>
    <property type="molecule type" value="Genomic_DNA"/>
</dbReference>
<organism evidence="2 3">
    <name type="scientific">Metallosphaera yellowstonensis MK1</name>
    <dbReference type="NCBI Taxonomy" id="671065"/>
    <lineage>
        <taxon>Archaea</taxon>
        <taxon>Thermoproteota</taxon>
        <taxon>Thermoprotei</taxon>
        <taxon>Sulfolobales</taxon>
        <taxon>Sulfolobaceae</taxon>
        <taxon>Metallosphaera</taxon>
    </lineage>
</organism>
<accession>H2C9P5</accession>
<dbReference type="Gene3D" id="3.90.550.10">
    <property type="entry name" value="Spore Coat Polysaccharide Biosynthesis Protein SpsA, Chain A"/>
    <property type="match status" value="1"/>
</dbReference>
<protein>
    <submittedName>
        <fullName evidence="2">Glycosyl transferase</fullName>
    </submittedName>
</protein>
<dbReference type="PANTHER" id="PTHR10859">
    <property type="entry name" value="GLYCOSYL TRANSFERASE"/>
    <property type="match status" value="1"/>
</dbReference>
<dbReference type="GO" id="GO:0006487">
    <property type="term" value="P:protein N-linked glycosylation"/>
    <property type="evidence" value="ECO:0007669"/>
    <property type="project" value="TreeGrafter"/>
</dbReference>
<sequence>MLSIVIPAYNEEDRIGRTLETLTKFFKNHQIVVVFDGNDRTPEVVSKFPVELVVSSERLGKGGAIREGIRRSKGDVIIFLDADLPVQVESLCKVVKTLEGSDLVVTTRIFENLPAARGFLHRAFVFTAKLFFPSLRRIRDFQAGLKVMRRDKVTQVMDELVINDWLFDVNLIYSFVRRGFRVKEVAIPWDHQEKGSKVSRKVIKVSLMMFLSLVKLRTYYSPLKWLLSTGLYLRAERKVIRLLR</sequence>
<dbReference type="Pfam" id="PF00535">
    <property type="entry name" value="Glycos_transf_2"/>
    <property type="match status" value="1"/>
</dbReference>
<gene>
    <name evidence="2" type="ORF">MetMK1DRAFT_00033190</name>
</gene>
<reference evidence="2 3" key="1">
    <citation type="submission" date="2012-01" db="EMBL/GenBank/DDBJ databases">
        <title>Improved High-Quality Draft sequence of Metallosphaera yellowstonensis MK1.</title>
        <authorList>
            <consortium name="US DOE Joint Genome Institute"/>
            <person name="Lucas S."/>
            <person name="Han J."/>
            <person name="Cheng J.-F."/>
            <person name="Goodwin L."/>
            <person name="Pitluck S."/>
            <person name="Peters L."/>
            <person name="Teshima H."/>
            <person name="Detter J.C."/>
            <person name="Han C."/>
            <person name="Tapia R."/>
            <person name="Land M."/>
            <person name="Hauser L."/>
            <person name="Kyrpides N."/>
            <person name="Kozubal M."/>
            <person name="Macur R.E."/>
            <person name="Jay Z."/>
            <person name="Inskeep W."/>
            <person name="Woyke T."/>
        </authorList>
    </citation>
    <scope>NUCLEOTIDE SEQUENCE [LARGE SCALE GENOMIC DNA]</scope>
    <source>
        <strain evidence="2 3">MK1</strain>
    </source>
</reference>
<dbReference type="STRING" id="671065.MetMK1DRAFT_00033190"/>
<feature type="domain" description="Glycosyltransferase 2-like" evidence="1">
    <location>
        <begin position="3"/>
        <end position="152"/>
    </location>
</feature>
<name>H2C9P5_9CREN</name>
<dbReference type="RefSeq" id="WP_009075748.1">
    <property type="nucleotide sequence ID" value="NZ_JH597770.1"/>
</dbReference>
<dbReference type="SUPFAM" id="SSF53448">
    <property type="entry name" value="Nucleotide-diphospho-sugar transferases"/>
    <property type="match status" value="1"/>
</dbReference>
<dbReference type="HOGENOM" id="CLU_033536_9_0_2"/>
<dbReference type="Proteomes" id="UP000003980">
    <property type="component" value="Unassembled WGS sequence"/>
</dbReference>